<organism evidence="2 3">
    <name type="scientific">Psophocarpus tetragonolobus</name>
    <name type="common">Winged bean</name>
    <name type="synonym">Dolichos tetragonolobus</name>
    <dbReference type="NCBI Taxonomy" id="3891"/>
    <lineage>
        <taxon>Eukaryota</taxon>
        <taxon>Viridiplantae</taxon>
        <taxon>Streptophyta</taxon>
        <taxon>Embryophyta</taxon>
        <taxon>Tracheophyta</taxon>
        <taxon>Spermatophyta</taxon>
        <taxon>Magnoliopsida</taxon>
        <taxon>eudicotyledons</taxon>
        <taxon>Gunneridae</taxon>
        <taxon>Pentapetalae</taxon>
        <taxon>rosids</taxon>
        <taxon>fabids</taxon>
        <taxon>Fabales</taxon>
        <taxon>Fabaceae</taxon>
        <taxon>Papilionoideae</taxon>
        <taxon>50 kb inversion clade</taxon>
        <taxon>NPAAA clade</taxon>
        <taxon>indigoferoid/millettioid clade</taxon>
        <taxon>Phaseoleae</taxon>
        <taxon>Psophocarpus</taxon>
    </lineage>
</organism>
<feature type="transmembrane region" description="Helical" evidence="1">
    <location>
        <begin position="40"/>
        <end position="61"/>
    </location>
</feature>
<keyword evidence="1" id="KW-1133">Transmembrane helix</keyword>
<proteinExistence type="predicted"/>
<evidence type="ECO:0000313" key="3">
    <source>
        <dbReference type="Proteomes" id="UP001386955"/>
    </source>
</evidence>
<keyword evidence="1" id="KW-0472">Membrane</keyword>
<comment type="caution">
    <text evidence="2">The sequence shown here is derived from an EMBL/GenBank/DDBJ whole genome shotgun (WGS) entry which is preliminary data.</text>
</comment>
<evidence type="ECO:0000313" key="2">
    <source>
        <dbReference type="EMBL" id="KAK7394193.1"/>
    </source>
</evidence>
<protein>
    <submittedName>
        <fullName evidence="2">Uncharacterized protein</fullName>
    </submittedName>
</protein>
<evidence type="ECO:0000256" key="1">
    <source>
        <dbReference type="SAM" id="Phobius"/>
    </source>
</evidence>
<keyword evidence="1" id="KW-0812">Transmembrane</keyword>
<dbReference type="AlphaFoldDB" id="A0AAN9SH79"/>
<feature type="transmembrane region" description="Helical" evidence="1">
    <location>
        <begin position="12"/>
        <end position="34"/>
    </location>
</feature>
<dbReference type="EMBL" id="JAYMYS010000004">
    <property type="protein sequence ID" value="KAK7394193.1"/>
    <property type="molecule type" value="Genomic_DNA"/>
</dbReference>
<keyword evidence="3" id="KW-1185">Reference proteome</keyword>
<dbReference type="Proteomes" id="UP001386955">
    <property type="component" value="Unassembled WGS sequence"/>
</dbReference>
<accession>A0AAN9SH79</accession>
<reference evidence="2 3" key="1">
    <citation type="submission" date="2024-01" db="EMBL/GenBank/DDBJ databases">
        <title>The genomes of 5 underutilized Papilionoideae crops provide insights into root nodulation and disease resistanc.</title>
        <authorList>
            <person name="Jiang F."/>
        </authorList>
    </citation>
    <scope>NUCLEOTIDE SEQUENCE [LARGE SCALE GENOMIC DNA]</scope>
    <source>
        <strain evidence="2">DUOXIRENSHENG_FW03</strain>
        <tissue evidence="2">Leaves</tissue>
    </source>
</reference>
<name>A0AAN9SH79_PSOTE</name>
<gene>
    <name evidence="2" type="ORF">VNO78_14714</name>
</gene>
<sequence length="69" mass="8122">MYASVCGSKVFWLLMIMFYVSIKRVLMMQCSYIVSDVFSIPHLVLVDYCYHLIGFPFSITLKWDGWLTN</sequence>